<organism evidence="2 3">
    <name type="scientific">Candida boidinii</name>
    <name type="common">Yeast</name>
    <dbReference type="NCBI Taxonomy" id="5477"/>
    <lineage>
        <taxon>Eukaryota</taxon>
        <taxon>Fungi</taxon>
        <taxon>Dikarya</taxon>
        <taxon>Ascomycota</taxon>
        <taxon>Saccharomycotina</taxon>
        <taxon>Pichiomycetes</taxon>
        <taxon>Pichiales</taxon>
        <taxon>Pichiaceae</taxon>
        <taxon>Ogataea</taxon>
        <taxon>Ogataea/Candida clade</taxon>
    </lineage>
</organism>
<comment type="caution">
    <text evidence="2">The sequence shown here is derived from an EMBL/GenBank/DDBJ whole genome shotgun (WGS) entry which is preliminary data.</text>
</comment>
<evidence type="ECO:0000313" key="2">
    <source>
        <dbReference type="EMBL" id="GME72817.1"/>
    </source>
</evidence>
<evidence type="ECO:0000313" key="3">
    <source>
        <dbReference type="Proteomes" id="UP001165120"/>
    </source>
</evidence>
<keyword evidence="3" id="KW-1185">Reference proteome</keyword>
<proteinExistence type="predicted"/>
<feature type="compositionally biased region" description="Low complexity" evidence="1">
    <location>
        <begin position="118"/>
        <end position="132"/>
    </location>
</feature>
<protein>
    <submittedName>
        <fullName evidence="2">Unnamed protein product</fullName>
    </submittedName>
</protein>
<evidence type="ECO:0000256" key="1">
    <source>
        <dbReference type="SAM" id="MobiDB-lite"/>
    </source>
</evidence>
<feature type="compositionally biased region" description="Low complexity" evidence="1">
    <location>
        <begin position="711"/>
        <end position="723"/>
    </location>
</feature>
<feature type="compositionally biased region" description="Low complexity" evidence="1">
    <location>
        <begin position="595"/>
        <end position="620"/>
    </location>
</feature>
<feature type="compositionally biased region" description="Low complexity" evidence="1">
    <location>
        <begin position="310"/>
        <end position="335"/>
    </location>
</feature>
<feature type="region of interest" description="Disordered" evidence="1">
    <location>
        <begin position="593"/>
        <end position="728"/>
    </location>
</feature>
<feature type="compositionally biased region" description="Low complexity" evidence="1">
    <location>
        <begin position="39"/>
        <end position="56"/>
    </location>
</feature>
<gene>
    <name evidence="2" type="ORF">Cboi02_000377300</name>
</gene>
<reference evidence="2" key="1">
    <citation type="submission" date="2023-04" db="EMBL/GenBank/DDBJ databases">
        <title>Candida boidinii NBRC 10035.</title>
        <authorList>
            <person name="Ichikawa N."/>
            <person name="Sato H."/>
            <person name="Tonouchi N."/>
        </authorList>
    </citation>
    <scope>NUCLEOTIDE SEQUENCE</scope>
    <source>
        <strain evidence="2">NBRC 10035</strain>
    </source>
</reference>
<dbReference type="EMBL" id="BSXN01001372">
    <property type="protein sequence ID" value="GME72817.1"/>
    <property type="molecule type" value="Genomic_DNA"/>
</dbReference>
<feature type="region of interest" description="Disordered" evidence="1">
    <location>
        <begin position="301"/>
        <end position="335"/>
    </location>
</feature>
<name>A0A9W6WHL8_CANBO</name>
<dbReference type="PANTHER" id="PTHR37283">
    <property type="entry name" value="PH DOMAIN-CONTAINING PROTEIN YHR131C"/>
    <property type="match status" value="1"/>
</dbReference>
<accession>A0A9W6WHL8</accession>
<feature type="compositionally biased region" description="Polar residues" evidence="1">
    <location>
        <begin position="629"/>
        <end position="644"/>
    </location>
</feature>
<dbReference type="PANTHER" id="PTHR37283:SF1">
    <property type="entry name" value="PH DOMAIN-CONTAINING PROTEIN YHR131C"/>
    <property type="match status" value="1"/>
</dbReference>
<feature type="compositionally biased region" description="Acidic residues" evidence="1">
    <location>
        <begin position="98"/>
        <end position="110"/>
    </location>
</feature>
<dbReference type="Proteomes" id="UP001165120">
    <property type="component" value="Unassembled WGS sequence"/>
</dbReference>
<sequence length="939" mass="105204">MDSQEPFAFVSGTSELLPIPMRCLKEIGKISDTPLTQKNSLESSDNNNNNTNIETNVFQNETKDMSKEPLVIDDTKKNTELNKSNSNKFGNASGNSSNDEEDDDENEESNADSCNVFSELSSPTSTSANSSTVEKQNPIKLDLPPHYTDLSSDTTEEKLPSYSPSLNHLSINFLCHEIKSNSNIELLKIGVEPSSDYFIPVICEINSTQINFYKLQESFQSIKHDNYYQYSSYFFERLSKNMIDPNLNIKQKSSTHNIQQHHQHPHLDNSSFHYQSEIISFSNESSMHSVYNLLHRSDTPSNLSVNDTRSAVPKSSSSSILSFGKKKTNNNSSINNNINNANKLFGKLFSKLKKTNSFHESSNSPNSLSSRSRSSSILSLSDLTRGSSSTSLSSSTEILGSIYRNSTKSKKSYSHEELFQSDSLFIQRLLSYKPDISELSNLNDYIKSDNFNKLKTLKGELVLSHSLQDLKKFGNAIDYTSKPYLLRLRFSDNNQYLVQSYNPKSFVHLYYKLNIGRELSLPLEKRSVEPSDMSTPRPSSRNRNRSGRIRDGDRVRGGYNATFASSRNRRSDRQRLFMRLDTNAAISSYTDMGLTESNSANNNTTSTTSTTNNNNSNSTTITGYFDNLPGSSNGQQTIRDQTVSGEVHHHSSTEEEDDEEDDEDRDMDCDSPTRGLDQENFGNTTNCEASEETEEQYDKSTDTLYNPQFGSTSSNNSHPNTSTMENNSNIPTILEEDAENTDLVSIDSNDDLVINNNAGNLNTINMQNANNGSTTITNLNRTFSTCHLHSTNTRNRLTLSSSHISRLDTNTSLASIDSSANDLMSHCNTDQLTNVTSLSNINSGTSSVNNISNALNHHLTNSTTNLLPCLITDSNPVNHNIIQKGTTKTGQNAIDCEKSDFFNHDMIHARKEIINYRELVYTIRCIRPCRKFSRKKSKT</sequence>
<feature type="region of interest" description="Disordered" evidence="1">
    <location>
        <begin position="35"/>
        <end position="161"/>
    </location>
</feature>
<feature type="compositionally biased region" description="Acidic residues" evidence="1">
    <location>
        <begin position="654"/>
        <end position="669"/>
    </location>
</feature>
<feature type="region of interest" description="Disordered" evidence="1">
    <location>
        <begin position="526"/>
        <end position="570"/>
    </location>
</feature>
<dbReference type="AlphaFoldDB" id="A0A9W6WHL8"/>